<dbReference type="AlphaFoldDB" id="A0A3B1DGL6"/>
<dbReference type="EMBL" id="UOGJ01000036">
    <property type="protein sequence ID" value="VAX35194.1"/>
    <property type="molecule type" value="Genomic_DNA"/>
</dbReference>
<organism evidence="2">
    <name type="scientific">hydrothermal vent metagenome</name>
    <dbReference type="NCBI Taxonomy" id="652676"/>
    <lineage>
        <taxon>unclassified sequences</taxon>
        <taxon>metagenomes</taxon>
        <taxon>ecological metagenomes</taxon>
    </lineage>
</organism>
<name>A0A3B1DGL6_9ZZZZ</name>
<protein>
    <recommendedName>
        <fullName evidence="3">DUF3352 domain-containing protein</fullName>
    </recommendedName>
</protein>
<dbReference type="Pfam" id="PF11832">
    <property type="entry name" value="DUF3352"/>
    <property type="match status" value="1"/>
</dbReference>
<evidence type="ECO:0000256" key="1">
    <source>
        <dbReference type="SAM" id="Coils"/>
    </source>
</evidence>
<gene>
    <name evidence="2" type="ORF">MNBD_UNCLBAC01-2000</name>
</gene>
<evidence type="ECO:0000313" key="2">
    <source>
        <dbReference type="EMBL" id="VAX35194.1"/>
    </source>
</evidence>
<accession>A0A3B1DGL6</accession>
<feature type="coiled-coil region" evidence="1">
    <location>
        <begin position="579"/>
        <end position="658"/>
    </location>
</feature>
<dbReference type="InterPro" id="IPR021787">
    <property type="entry name" value="DUF3352"/>
</dbReference>
<keyword evidence="1" id="KW-0175">Coiled coil</keyword>
<reference evidence="2" key="1">
    <citation type="submission" date="2018-06" db="EMBL/GenBank/DDBJ databases">
        <authorList>
            <person name="Zhirakovskaya E."/>
        </authorList>
    </citation>
    <scope>NUCLEOTIDE SEQUENCE</scope>
</reference>
<evidence type="ECO:0008006" key="3">
    <source>
        <dbReference type="Google" id="ProtNLM"/>
    </source>
</evidence>
<proteinExistence type="predicted"/>
<sequence>MKKLLGILIALILVSGIFAGGYFYFQKYKKALPIEEVLPEGVLFYTKMSNVQSNVKKLESNALWQSIMNLDYILLENEGMISEQQSTFIEVLKNNFSNSINTPLFQKIFGQEIALAVYPFTIDFTRLANITAGLSPDVIEEIFSTAILVTRVAPEVQFAEFMIQMWEGKSKSEVSFEKKEYKNRIIHVVTVPDISINVGFTRMEDLLVVGIGVKSIQRVIDGIESKKDFLETDPSYKIAQKKFFAKADTRGYVDVEKVTGLIKKEAARFIDIMQKKRNVQKSEVSTVKTQMKEFFKKVEGLTLFGFSSHWGEVTRQKYALFFDKNQIDEDIALLYTCPSEENATIRFIPESIVGYQWSNCFNLNYYWSQIKKEINKPTGSEEDISPMVRIKATERALGVSIEMDILPIFGDEIGGYISGMQFVAVPMVGEFPIPEIVLFLEADDLNKAEKVLKKVTTNPFVVLQEEDYKDVSIHYAALPLGASVEPAYCFIDKYLLIGLNRNVLKRSIDVYHDAAASIEKDKDFKEFFLSKEKKARSMQFVKMDALMQNTREVIDWSMQWLLQQDKSKSAFKSGAEHRLVDIENNIAEGQGALENFMEQVTVLDDEILKLESVGENIEVKQEELRQLKEREILQKKELEDLQMQKKEQTEMLQGYQDNTQGARQRQIFFDEILYPVLDGLESIKILGGKTTVDSGVMESESFLK</sequence>